<evidence type="ECO:0000313" key="3">
    <source>
        <dbReference type="Proteomes" id="UP000580250"/>
    </source>
</evidence>
<reference evidence="2 3" key="1">
    <citation type="submission" date="2020-08" db="EMBL/GenBank/DDBJ databases">
        <authorList>
            <person name="Koutsovoulos G."/>
            <person name="Danchin GJ E."/>
        </authorList>
    </citation>
    <scope>NUCLEOTIDE SEQUENCE [LARGE SCALE GENOMIC DNA]</scope>
</reference>
<dbReference type="PRINTS" id="PR01217">
    <property type="entry name" value="PRICHEXTENSN"/>
</dbReference>
<protein>
    <submittedName>
        <fullName evidence="2">Uncharacterized protein</fullName>
    </submittedName>
</protein>
<gene>
    <name evidence="2" type="ORF">MENT_LOCUS15422</name>
</gene>
<accession>A0A6V7UP36</accession>
<dbReference type="OrthoDB" id="5875955at2759"/>
<sequence>MSNTFFVFLPSNVSDYPDNKPNKFRVHLPRPLYFSGDWVCGLHSISYPYSWPSTIGTLDEQWIDIHFTKNDGRASVIRVPVPKGSHTTVEDLHQFLLSTLQHQVGAIEGSSLEKPETLVKPPSVRRPKRSVSPEGDLKMPTRSSSAEEEEPSNKRPSVERDRTPSPSSSEGELKRPSPSSSAERELESRSPSPKLTKIIPTPQPPKPTPQPPKPSLEPSKPISETPKPTPQLPKPVSETPKPTPEPPKPATPQPSKPPPQPPKPATPQPSKPSPQPPKPTPQPPKPTTPQPPKPTPHPPEPTPQPPKPTTPQPPKPTPHPPVPTPQPPKPTTPQPPEPTPQPPKPTTPQPPKPTPQPPKPTPQPPKPSLEPSKPIPETPKPTPQLPKPIPETPKPSPEPPKPATPQPSKPSPQLPKPAPQPPKPTPQPPKPTPQPPKPAPQPPKPAPQPQKPTPQPPKPTPQPQPQPPKPAIQPPKPTPQPPPPPPKPSPQIPKPLTQPLPTSLSLTQNKEEKLKTPSPSSDENQSLPSSPTLPQLPKPQASFRDPLWTEEYERVLTHVLANLGQKVTPQARINYLPNMPLLVKKYGKVHKIDSTTQKQIIDSIELLYHSDFERFKVTFTHPSIKYLSFSNQLGYVLGFQNPNMVQNNEIAKYGCDLRGGFSSFAVYSKGLTENMIIGNSLSSLLRVVSVAGATPGEYYEKIYDSPIYARVLPKEVNEIEIEIRTMDSGRPVPFEFGTVLLVLIFKKIINF</sequence>
<feature type="compositionally biased region" description="Low complexity" evidence="1">
    <location>
        <begin position="189"/>
        <end position="200"/>
    </location>
</feature>
<proteinExistence type="predicted"/>
<feature type="compositionally biased region" description="Pro residues" evidence="1">
    <location>
        <begin position="241"/>
        <end position="498"/>
    </location>
</feature>
<feature type="compositionally biased region" description="Low complexity" evidence="1">
    <location>
        <begin position="499"/>
        <end position="508"/>
    </location>
</feature>
<feature type="compositionally biased region" description="Basic and acidic residues" evidence="1">
    <location>
        <begin position="151"/>
        <end position="163"/>
    </location>
</feature>
<dbReference type="AlphaFoldDB" id="A0A6V7UP36"/>
<feature type="compositionally biased region" description="Pro residues" evidence="1">
    <location>
        <begin position="201"/>
        <end position="215"/>
    </location>
</feature>
<feature type="compositionally biased region" description="Low complexity" evidence="1">
    <location>
        <begin position="525"/>
        <end position="540"/>
    </location>
</feature>
<dbReference type="Proteomes" id="UP000580250">
    <property type="component" value="Unassembled WGS sequence"/>
</dbReference>
<evidence type="ECO:0000256" key="1">
    <source>
        <dbReference type="SAM" id="MobiDB-lite"/>
    </source>
</evidence>
<feature type="region of interest" description="Disordered" evidence="1">
    <location>
        <begin position="107"/>
        <end position="542"/>
    </location>
</feature>
<organism evidence="2 3">
    <name type="scientific">Meloidogyne enterolobii</name>
    <name type="common">Root-knot nematode worm</name>
    <name type="synonym">Meloidogyne mayaguensis</name>
    <dbReference type="NCBI Taxonomy" id="390850"/>
    <lineage>
        <taxon>Eukaryota</taxon>
        <taxon>Metazoa</taxon>
        <taxon>Ecdysozoa</taxon>
        <taxon>Nematoda</taxon>
        <taxon>Chromadorea</taxon>
        <taxon>Rhabditida</taxon>
        <taxon>Tylenchina</taxon>
        <taxon>Tylenchomorpha</taxon>
        <taxon>Tylenchoidea</taxon>
        <taxon>Meloidogynidae</taxon>
        <taxon>Meloidogyninae</taxon>
        <taxon>Meloidogyne</taxon>
    </lineage>
</organism>
<comment type="caution">
    <text evidence="2">The sequence shown here is derived from an EMBL/GenBank/DDBJ whole genome shotgun (WGS) entry which is preliminary data.</text>
</comment>
<name>A0A6V7UP36_MELEN</name>
<dbReference type="EMBL" id="CAJEWN010000092">
    <property type="protein sequence ID" value="CAD2162461.1"/>
    <property type="molecule type" value="Genomic_DNA"/>
</dbReference>
<evidence type="ECO:0000313" key="2">
    <source>
        <dbReference type="EMBL" id="CAD2162461.1"/>
    </source>
</evidence>